<keyword evidence="3" id="KW-1185">Reference proteome</keyword>
<sequence>MSSPIFYVVSRLCSYILSIAMVNYWRGVWGFVDLSGITLRSAGLTTAISTSVLVISRGLCNSPAPPLLTISDLGREDYFKITTMYEIQPCPSLRFYMDSCFSVVFIIGFVIAQWRGLWTLMDLLLASDDAFRSAWLSVVAGNILTIFLFIIQWPVMYLARQMRRVPQTKVKSIALLVIEDLLTLFGTVASVLVWRGCWYLYDQCLIVDDTELSLWVSHGAAVVIGLAILHYQIFIHAGLLKDGQVIHSGESTFFNTKFITNFIHHAVNANTKTLAKNQQNKGALYVEEENSLITENMTNTTSLNTKDAVRKM</sequence>
<reference evidence="2 3" key="1">
    <citation type="submission" date="2024-01" db="EMBL/GenBank/DDBJ databases">
        <title>The genome of the rayed Mediterranean limpet Patella caerulea (Linnaeus, 1758).</title>
        <authorList>
            <person name="Anh-Thu Weber A."/>
            <person name="Halstead-Nussloch G."/>
        </authorList>
    </citation>
    <scope>NUCLEOTIDE SEQUENCE [LARGE SCALE GENOMIC DNA]</scope>
    <source>
        <strain evidence="2">AATW-2023a</strain>
        <tissue evidence="2">Whole specimen</tissue>
    </source>
</reference>
<dbReference type="GO" id="GO:0007270">
    <property type="term" value="P:neuron-neuron synaptic transmission"/>
    <property type="evidence" value="ECO:0007669"/>
    <property type="project" value="TreeGrafter"/>
</dbReference>
<evidence type="ECO:0000313" key="2">
    <source>
        <dbReference type="EMBL" id="KAK6181075.1"/>
    </source>
</evidence>
<feature type="transmembrane region" description="Helical" evidence="1">
    <location>
        <begin position="173"/>
        <end position="194"/>
    </location>
</feature>
<keyword evidence="1" id="KW-1133">Transmembrane helix</keyword>
<dbReference type="Pfam" id="PF15993">
    <property type="entry name" value="Fuseless"/>
    <property type="match status" value="1"/>
</dbReference>
<evidence type="ECO:0000256" key="1">
    <source>
        <dbReference type="SAM" id="Phobius"/>
    </source>
</evidence>
<dbReference type="GO" id="GO:0042734">
    <property type="term" value="C:presynaptic membrane"/>
    <property type="evidence" value="ECO:0007669"/>
    <property type="project" value="TreeGrafter"/>
</dbReference>
<dbReference type="EMBL" id="JAZGQO010000007">
    <property type="protein sequence ID" value="KAK6181075.1"/>
    <property type="molecule type" value="Genomic_DNA"/>
</dbReference>
<dbReference type="PANTHER" id="PTHR35270">
    <property type="entry name" value="FUSELESS, ISOFORM A"/>
    <property type="match status" value="1"/>
</dbReference>
<comment type="caution">
    <text evidence="2">The sequence shown here is derived from an EMBL/GenBank/DDBJ whole genome shotgun (WGS) entry which is preliminary data.</text>
</comment>
<dbReference type="Proteomes" id="UP001347796">
    <property type="component" value="Unassembled WGS sequence"/>
</dbReference>
<feature type="transmembrane region" description="Helical" evidence="1">
    <location>
        <begin position="95"/>
        <end position="114"/>
    </location>
</feature>
<gene>
    <name evidence="2" type="ORF">SNE40_009010</name>
</gene>
<feature type="transmembrane region" description="Helical" evidence="1">
    <location>
        <begin position="214"/>
        <end position="234"/>
    </location>
</feature>
<proteinExistence type="predicted"/>
<keyword evidence="1" id="KW-0472">Membrane</keyword>
<organism evidence="2 3">
    <name type="scientific">Patella caerulea</name>
    <name type="common">Rayed Mediterranean limpet</name>
    <dbReference type="NCBI Taxonomy" id="87958"/>
    <lineage>
        <taxon>Eukaryota</taxon>
        <taxon>Metazoa</taxon>
        <taxon>Spiralia</taxon>
        <taxon>Lophotrochozoa</taxon>
        <taxon>Mollusca</taxon>
        <taxon>Gastropoda</taxon>
        <taxon>Patellogastropoda</taxon>
        <taxon>Patelloidea</taxon>
        <taxon>Patellidae</taxon>
        <taxon>Patella</taxon>
    </lineage>
</organism>
<dbReference type="GO" id="GO:0070073">
    <property type="term" value="P:clustering of voltage-gated calcium channels"/>
    <property type="evidence" value="ECO:0007669"/>
    <property type="project" value="TreeGrafter"/>
</dbReference>
<feature type="transmembrane region" description="Helical" evidence="1">
    <location>
        <begin position="134"/>
        <end position="153"/>
    </location>
</feature>
<feature type="transmembrane region" description="Helical" evidence="1">
    <location>
        <begin position="6"/>
        <end position="25"/>
    </location>
</feature>
<keyword evidence="1" id="KW-0812">Transmembrane</keyword>
<dbReference type="InterPro" id="IPR032751">
    <property type="entry name" value="Fuseless"/>
</dbReference>
<evidence type="ECO:0000313" key="3">
    <source>
        <dbReference type="Proteomes" id="UP001347796"/>
    </source>
</evidence>
<dbReference type="AlphaFoldDB" id="A0AAN8JRG3"/>
<dbReference type="GO" id="GO:0007274">
    <property type="term" value="P:neuromuscular synaptic transmission"/>
    <property type="evidence" value="ECO:0007669"/>
    <property type="project" value="TreeGrafter"/>
</dbReference>
<dbReference type="PANTHER" id="PTHR35270:SF2">
    <property type="entry name" value="FUSELESS, ISOFORM A"/>
    <property type="match status" value="1"/>
</dbReference>
<protein>
    <submittedName>
        <fullName evidence="2">Uncharacterized protein</fullName>
    </submittedName>
</protein>
<name>A0AAN8JRG3_PATCE</name>
<accession>A0AAN8JRG3</accession>